<name>A0A0C1ZD89_9VIBR</name>
<reference evidence="1 2" key="1">
    <citation type="submission" date="2014-07" db="EMBL/GenBank/DDBJ databases">
        <title>Unique and conserved regions in Vibrio harveyi and related species in comparison with the shrimp pathogen Vibrio harveyi CAIM 1792.</title>
        <authorList>
            <person name="Espinoza-Valles I."/>
            <person name="Vora G."/>
            <person name="Leekitcharoenphon P."/>
            <person name="Ussery D."/>
            <person name="Hoj L."/>
            <person name="Gomez-Gil B."/>
        </authorList>
    </citation>
    <scope>NUCLEOTIDE SEQUENCE [LARGE SCALE GENOMIC DNA]</scope>
    <source>
        <strain evidence="2">CAIM 1854 / LMG 25443</strain>
    </source>
</reference>
<proteinExistence type="predicted"/>
<accession>A0A0C1ZD89</accession>
<sequence length="139" mass="15942">MDKTETNQEREISLRKEEQIACAILRGAKTADVAAVNGMKYAACREILHKYCRRVNAQAYEQINIDAANKDCHSPFLEQLRENKHQFISQTAPRDPEQLRREIEQQSERLTSAQITLRSERTILSQLEAELAAATQKTK</sequence>
<evidence type="ECO:0000313" key="1">
    <source>
        <dbReference type="EMBL" id="KIF51001.1"/>
    </source>
</evidence>
<gene>
    <name evidence="1" type="ORF">H735_22110</name>
</gene>
<dbReference type="Proteomes" id="UP000031586">
    <property type="component" value="Unassembled WGS sequence"/>
</dbReference>
<evidence type="ECO:0000313" key="2">
    <source>
        <dbReference type="Proteomes" id="UP000031586"/>
    </source>
</evidence>
<dbReference type="EMBL" id="JPRD01000044">
    <property type="protein sequence ID" value="KIF51001.1"/>
    <property type="molecule type" value="Genomic_DNA"/>
</dbReference>
<comment type="caution">
    <text evidence="1">The sequence shown here is derived from an EMBL/GenBank/DDBJ whole genome shotgun (WGS) entry which is preliminary data.</text>
</comment>
<organism evidence="1 2">
    <name type="scientific">Vibrio owensii CAIM 1854 = LMG 25443</name>
    <dbReference type="NCBI Taxonomy" id="1229493"/>
    <lineage>
        <taxon>Bacteria</taxon>
        <taxon>Pseudomonadati</taxon>
        <taxon>Pseudomonadota</taxon>
        <taxon>Gammaproteobacteria</taxon>
        <taxon>Vibrionales</taxon>
        <taxon>Vibrionaceae</taxon>
        <taxon>Vibrio</taxon>
    </lineage>
</organism>
<dbReference type="PATRIC" id="fig|1229493.5.peg.3826"/>
<dbReference type="RefSeq" id="WP_020195210.1">
    <property type="nucleotide sequence ID" value="NZ_BAOH01000018.1"/>
</dbReference>
<dbReference type="AlphaFoldDB" id="A0A0C1ZD89"/>
<protein>
    <submittedName>
        <fullName evidence="1">Uncharacterized protein</fullName>
    </submittedName>
</protein>